<keyword evidence="3 8" id="KW-0812">Transmembrane</keyword>
<accession>A0A943I505</accession>
<evidence type="ECO:0000313" key="10">
    <source>
        <dbReference type="Proteomes" id="UP000754226"/>
    </source>
</evidence>
<dbReference type="GO" id="GO:0005886">
    <property type="term" value="C:plasma membrane"/>
    <property type="evidence" value="ECO:0007669"/>
    <property type="project" value="UniProtKB-SubCell"/>
</dbReference>
<comment type="similarity">
    <text evidence="8">Belongs to the MntP (TC 9.B.29) family.</text>
</comment>
<protein>
    <recommendedName>
        <fullName evidence="8">Putative manganese efflux pump MntP</fullName>
    </recommendedName>
</protein>
<proteinExistence type="inferred from homology"/>
<keyword evidence="1 8" id="KW-0813">Transport</keyword>
<evidence type="ECO:0000256" key="6">
    <source>
        <dbReference type="ARBA" id="ARBA00023136"/>
    </source>
</evidence>
<comment type="subcellular location">
    <subcellularLocation>
        <location evidence="8">Cell membrane</location>
        <topology evidence="8">Multi-pass membrane protein</topology>
    </subcellularLocation>
</comment>
<reference evidence="9" key="1">
    <citation type="submission" date="2021-02" db="EMBL/GenBank/DDBJ databases">
        <title>Infant gut strain persistence is associated with maternal origin, phylogeny, and functional potential including surface adhesion and iron acquisition.</title>
        <authorList>
            <person name="Lou Y.C."/>
        </authorList>
    </citation>
    <scope>NUCLEOTIDE SEQUENCE</scope>
    <source>
        <strain evidence="9">L3_106_000M1_dasL3_106_000M1_concoct_15</strain>
    </source>
</reference>
<dbReference type="AlphaFoldDB" id="A0A943I505"/>
<dbReference type="InterPro" id="IPR003810">
    <property type="entry name" value="Mntp/YtaF"/>
</dbReference>
<comment type="function">
    <text evidence="8">Probably functions as a manganese efflux pump.</text>
</comment>
<keyword evidence="6 8" id="KW-0472">Membrane</keyword>
<dbReference type="PANTHER" id="PTHR35529:SF1">
    <property type="entry name" value="MANGANESE EFFLUX PUMP MNTP-RELATED"/>
    <property type="match status" value="1"/>
</dbReference>
<feature type="transmembrane region" description="Helical" evidence="8">
    <location>
        <begin position="162"/>
        <end position="183"/>
    </location>
</feature>
<organism evidence="9 10">
    <name type="scientific">Acidaminococcus intestini</name>
    <dbReference type="NCBI Taxonomy" id="187327"/>
    <lineage>
        <taxon>Bacteria</taxon>
        <taxon>Bacillati</taxon>
        <taxon>Bacillota</taxon>
        <taxon>Negativicutes</taxon>
        <taxon>Acidaminococcales</taxon>
        <taxon>Acidaminococcaceae</taxon>
        <taxon>Acidaminococcus</taxon>
    </lineage>
</organism>
<evidence type="ECO:0000256" key="2">
    <source>
        <dbReference type="ARBA" id="ARBA00022475"/>
    </source>
</evidence>
<dbReference type="EMBL" id="JAGZCZ010000003">
    <property type="protein sequence ID" value="MBS5519308.1"/>
    <property type="molecule type" value="Genomic_DNA"/>
</dbReference>
<evidence type="ECO:0000256" key="1">
    <source>
        <dbReference type="ARBA" id="ARBA00022448"/>
    </source>
</evidence>
<dbReference type="HAMAP" id="MF_01521">
    <property type="entry name" value="MntP_pump"/>
    <property type="match status" value="1"/>
</dbReference>
<evidence type="ECO:0000256" key="4">
    <source>
        <dbReference type="ARBA" id="ARBA00022989"/>
    </source>
</evidence>
<dbReference type="InterPro" id="IPR022929">
    <property type="entry name" value="Put_MntP"/>
</dbReference>
<feature type="transmembrane region" description="Helical" evidence="8">
    <location>
        <begin position="136"/>
        <end position="155"/>
    </location>
</feature>
<sequence length="184" mass="19707">MTALTIFLIAVSLSMDAFAVSVCGGMRLAEDRKFRGGLQYGAWFGIFQALMPFLGYHLGLYFAAWVDAYAHWIIFLILSWIGIGMIREAHEEAACKVITGPLTMLGLAVATSIDALGVGVGFAFEGIDIGPTVLEIGTITFCLSFMGCVFGSYIGMKGKTKAELVGGLVLVGLGIKSLLAHYFF</sequence>
<dbReference type="PANTHER" id="PTHR35529">
    <property type="entry name" value="MANGANESE EFFLUX PUMP MNTP-RELATED"/>
    <property type="match status" value="1"/>
</dbReference>
<evidence type="ECO:0000256" key="5">
    <source>
        <dbReference type="ARBA" id="ARBA00023065"/>
    </source>
</evidence>
<keyword evidence="7 8" id="KW-0464">Manganese</keyword>
<comment type="caution">
    <text evidence="9">The sequence shown here is derived from an EMBL/GenBank/DDBJ whole genome shotgun (WGS) entry which is preliminary data.</text>
</comment>
<feature type="transmembrane region" description="Helical" evidence="8">
    <location>
        <begin position="69"/>
        <end position="86"/>
    </location>
</feature>
<gene>
    <name evidence="8" type="primary">mntP</name>
    <name evidence="9" type="ORF">KHX13_03085</name>
</gene>
<keyword evidence="2 8" id="KW-1003">Cell membrane</keyword>
<feature type="transmembrane region" description="Helical" evidence="8">
    <location>
        <begin position="6"/>
        <end position="28"/>
    </location>
</feature>
<keyword evidence="4 8" id="KW-1133">Transmembrane helix</keyword>
<dbReference type="Pfam" id="PF02659">
    <property type="entry name" value="Mntp"/>
    <property type="match status" value="1"/>
</dbReference>
<feature type="transmembrane region" description="Helical" evidence="8">
    <location>
        <begin position="40"/>
        <end position="63"/>
    </location>
</feature>
<dbReference type="GO" id="GO:0005384">
    <property type="term" value="F:manganese ion transmembrane transporter activity"/>
    <property type="evidence" value="ECO:0007669"/>
    <property type="project" value="UniProtKB-UniRule"/>
</dbReference>
<feature type="transmembrane region" description="Helical" evidence="8">
    <location>
        <begin position="98"/>
        <end position="124"/>
    </location>
</feature>
<keyword evidence="5 8" id="KW-0406">Ion transport</keyword>
<name>A0A943I505_9FIRM</name>
<evidence type="ECO:0000256" key="3">
    <source>
        <dbReference type="ARBA" id="ARBA00022692"/>
    </source>
</evidence>
<evidence type="ECO:0000313" key="9">
    <source>
        <dbReference type="EMBL" id="MBS5519308.1"/>
    </source>
</evidence>
<dbReference type="Proteomes" id="UP000754226">
    <property type="component" value="Unassembled WGS sequence"/>
</dbReference>
<evidence type="ECO:0000256" key="8">
    <source>
        <dbReference type="HAMAP-Rule" id="MF_01521"/>
    </source>
</evidence>
<evidence type="ECO:0000256" key="7">
    <source>
        <dbReference type="ARBA" id="ARBA00023211"/>
    </source>
</evidence>